<dbReference type="RefSeq" id="WP_217161124.1">
    <property type="nucleotide sequence ID" value="NZ_VOMB01000027.1"/>
</dbReference>
<protein>
    <submittedName>
        <fullName evidence="2">PaaI family thioesterase</fullName>
    </submittedName>
</protein>
<dbReference type="NCBIfam" id="TIGR00369">
    <property type="entry name" value="unchar_dom_1"/>
    <property type="match status" value="1"/>
</dbReference>
<accession>A0ABS6KUI3</accession>
<keyword evidence="3" id="KW-1185">Reference proteome</keyword>
<dbReference type="InterPro" id="IPR003736">
    <property type="entry name" value="PAAI_dom"/>
</dbReference>
<proteinExistence type="predicted"/>
<dbReference type="CDD" id="cd03443">
    <property type="entry name" value="PaaI_thioesterase"/>
    <property type="match status" value="1"/>
</dbReference>
<dbReference type="Pfam" id="PF03061">
    <property type="entry name" value="4HBT"/>
    <property type="match status" value="1"/>
</dbReference>
<evidence type="ECO:0000313" key="3">
    <source>
        <dbReference type="Proteomes" id="UP000812982"/>
    </source>
</evidence>
<organism evidence="2 3">
    <name type="scientific">[Mycobacterium] fortunisiensis</name>
    <dbReference type="NCBI Taxonomy" id="2600579"/>
    <lineage>
        <taxon>Bacteria</taxon>
        <taxon>Bacillati</taxon>
        <taxon>Actinomycetota</taxon>
        <taxon>Actinomycetes</taxon>
        <taxon>Mycobacteriales</taxon>
        <taxon>Mycobacteriaceae</taxon>
        <taxon>Mycolicibacterium</taxon>
    </lineage>
</organism>
<dbReference type="EMBL" id="VOMB01000027">
    <property type="protein sequence ID" value="MBU9767221.1"/>
    <property type="molecule type" value="Genomic_DNA"/>
</dbReference>
<gene>
    <name evidence="2" type="ORF">FR943_25745</name>
</gene>
<evidence type="ECO:0000313" key="2">
    <source>
        <dbReference type="EMBL" id="MBU9767221.1"/>
    </source>
</evidence>
<dbReference type="Proteomes" id="UP000812982">
    <property type="component" value="Unassembled WGS sequence"/>
</dbReference>
<reference evidence="2 3" key="1">
    <citation type="journal article" date="2021" name="Sci. Rep.">
        <title>Phenotypic and genomic hallmarks of a novel, potentially pathogenic rapidly growing Mycobacterium species related to the Mycobacterium fortuitum complex.</title>
        <authorList>
            <person name="Gharbi R."/>
            <person name="Khanna V."/>
            <person name="Frigui W."/>
            <person name="Mhenni B."/>
            <person name="Brosch R."/>
            <person name="Mardassi H."/>
        </authorList>
    </citation>
    <scope>NUCLEOTIDE SEQUENCE [LARGE SCALE GENOMIC DNA]</scope>
    <source>
        <strain evidence="2 3">TNTM28</strain>
    </source>
</reference>
<name>A0ABS6KUI3_9MYCO</name>
<feature type="domain" description="Thioesterase" evidence="1">
    <location>
        <begin position="183"/>
        <end position="256"/>
    </location>
</feature>
<comment type="caution">
    <text evidence="2">The sequence shown here is derived from an EMBL/GenBank/DDBJ whole genome shotgun (WGS) entry which is preliminary data.</text>
</comment>
<sequence length="266" mass="27620">MQYPLNTPLGRMGVQTLEEGPHRCVASIPVGGLLNPLTGLPTVAPLAMLIDHVGGLVNHYRRAKAEWTVSSELAVELTPDAMALIGATPDLPVVATGRPFGPKGTGSLAVCELGHGDTVVGTATVRSFHIQTPGHLVEWPTDTSAGTPPATLRERMSVAVAETGGATVVLRQLADPVVNNSIGIVHGGISAAALELVGSAALGGAEEALWRTASIRVNYLRQFRGGTQSRYEARVLRSGRSSGVADAQAVGDDGKVALLARLTAYR</sequence>
<evidence type="ECO:0000259" key="1">
    <source>
        <dbReference type="Pfam" id="PF03061"/>
    </source>
</evidence>
<dbReference type="InterPro" id="IPR006683">
    <property type="entry name" value="Thioestr_dom"/>
</dbReference>